<dbReference type="STRING" id="45068.Llon_1979"/>
<feature type="region of interest" description="Disordered" evidence="1">
    <location>
        <begin position="210"/>
        <end position="229"/>
    </location>
</feature>
<evidence type="ECO:0000313" key="3">
    <source>
        <dbReference type="Proteomes" id="UP000054997"/>
    </source>
</evidence>
<protein>
    <submittedName>
        <fullName evidence="2">Uncharacterized protein</fullName>
    </submittedName>
</protein>
<dbReference type="OrthoDB" id="5654300at2"/>
<feature type="compositionally biased region" description="Basic and acidic residues" evidence="1">
    <location>
        <begin position="210"/>
        <end position="220"/>
    </location>
</feature>
<dbReference type="Proteomes" id="UP000054997">
    <property type="component" value="Unassembled WGS sequence"/>
</dbReference>
<comment type="caution">
    <text evidence="2">The sequence shown here is derived from an EMBL/GenBank/DDBJ whole genome shotgun (WGS) entry which is preliminary data.</text>
</comment>
<keyword evidence="3" id="KW-1185">Reference proteome</keyword>
<dbReference type="PATRIC" id="fig|45068.5.peg.2151"/>
<proteinExistence type="predicted"/>
<organism evidence="2 3">
    <name type="scientific">Legionella londiniensis</name>
    <dbReference type="NCBI Taxonomy" id="45068"/>
    <lineage>
        <taxon>Bacteria</taxon>
        <taxon>Pseudomonadati</taxon>
        <taxon>Pseudomonadota</taxon>
        <taxon>Gammaproteobacteria</taxon>
        <taxon>Legionellales</taxon>
        <taxon>Legionellaceae</taxon>
        <taxon>Legionella</taxon>
    </lineage>
</organism>
<evidence type="ECO:0000256" key="1">
    <source>
        <dbReference type="SAM" id="MobiDB-lite"/>
    </source>
</evidence>
<dbReference type="EMBL" id="LNYK01000033">
    <property type="protein sequence ID" value="KTD19807.1"/>
    <property type="molecule type" value="Genomic_DNA"/>
</dbReference>
<dbReference type="AlphaFoldDB" id="A0A0W0VI51"/>
<name>A0A0W0VI51_9GAMM</name>
<evidence type="ECO:0000313" key="2">
    <source>
        <dbReference type="EMBL" id="KTD19807.1"/>
    </source>
</evidence>
<accession>A0A0W0VI51</accession>
<reference evidence="2 3" key="1">
    <citation type="submission" date="2015-11" db="EMBL/GenBank/DDBJ databases">
        <title>Genomic analysis of 38 Legionella species identifies large and diverse effector repertoires.</title>
        <authorList>
            <person name="Burstein D."/>
            <person name="Amaro F."/>
            <person name="Zusman T."/>
            <person name="Lifshitz Z."/>
            <person name="Cohen O."/>
            <person name="Gilbert J.A."/>
            <person name="Pupko T."/>
            <person name="Shuman H.A."/>
            <person name="Segal G."/>
        </authorList>
    </citation>
    <scope>NUCLEOTIDE SEQUENCE [LARGE SCALE GENOMIC DNA]</scope>
    <source>
        <strain evidence="2 3">ATCC 49505</strain>
    </source>
</reference>
<gene>
    <name evidence="2" type="ORF">Llon_1979</name>
</gene>
<sequence>MIYQKGDILLKVDTRAIFARGTIFDTRHHAMVVIDTQPQNKCPIVAHMTFHPPGLKIEAIKHGKDWHLVRYPFDDKVRQKIADMAVAAHEAQKLTISPAFLERQYNKSLSSRDPFSRCKQNKMAAFKAQIFNPTPPAITEISCHEFVLAIIHSALMEYDKPIPESLQFPPVLGWSDILLEAALHDKNAEVIHLPRIGSSLHMASNQHGFFSREQEGKASTRPDSACPIL</sequence>
<dbReference type="RefSeq" id="WP_058529947.1">
    <property type="nucleotide sequence ID" value="NZ_CAAAHZ010000001.1"/>
</dbReference>